<accession>A0A3P7NRU3</accession>
<evidence type="ECO:0000313" key="2">
    <source>
        <dbReference type="Proteomes" id="UP000281553"/>
    </source>
</evidence>
<keyword evidence="2" id="KW-1185">Reference proteome</keyword>
<reference evidence="1 2" key="1">
    <citation type="submission" date="2018-11" db="EMBL/GenBank/DDBJ databases">
        <authorList>
            <consortium name="Pathogen Informatics"/>
        </authorList>
    </citation>
    <scope>NUCLEOTIDE SEQUENCE [LARGE SCALE GENOMIC DNA]</scope>
</reference>
<gene>
    <name evidence="1" type="ORF">DILT_LOCUS19647</name>
</gene>
<evidence type="ECO:0000313" key="1">
    <source>
        <dbReference type="EMBL" id="VDN45585.1"/>
    </source>
</evidence>
<proteinExistence type="predicted"/>
<dbReference type="AlphaFoldDB" id="A0A3P7NRU3"/>
<dbReference type="Gene3D" id="3.90.25.10">
    <property type="entry name" value="UDP-galactose 4-epimerase, domain 1"/>
    <property type="match status" value="1"/>
</dbReference>
<protein>
    <submittedName>
        <fullName evidence="1">Uncharacterized protein</fullName>
    </submittedName>
</protein>
<dbReference type="Proteomes" id="UP000281553">
    <property type="component" value="Unassembled WGS sequence"/>
</dbReference>
<organism evidence="1 2">
    <name type="scientific">Dibothriocephalus latus</name>
    <name type="common">Fish tapeworm</name>
    <name type="synonym">Diphyllobothrium latum</name>
    <dbReference type="NCBI Taxonomy" id="60516"/>
    <lineage>
        <taxon>Eukaryota</taxon>
        <taxon>Metazoa</taxon>
        <taxon>Spiralia</taxon>
        <taxon>Lophotrochozoa</taxon>
        <taxon>Platyhelminthes</taxon>
        <taxon>Cestoda</taxon>
        <taxon>Eucestoda</taxon>
        <taxon>Diphyllobothriidea</taxon>
        <taxon>Diphyllobothriidae</taxon>
        <taxon>Dibothriocephalus</taxon>
    </lineage>
</organism>
<sequence length="50" mass="5711">MLAKSQLNWSPKVELVEGLKLTIKAFRAELRNEANFHCLKALGIMSPQRE</sequence>
<dbReference type="EMBL" id="UYRU01117601">
    <property type="protein sequence ID" value="VDN45585.1"/>
    <property type="molecule type" value="Genomic_DNA"/>
</dbReference>
<dbReference type="OrthoDB" id="331544at2759"/>
<name>A0A3P7NRU3_DIBLA</name>